<evidence type="ECO:0000313" key="1">
    <source>
        <dbReference type="EMBL" id="NGN95834.1"/>
    </source>
</evidence>
<reference evidence="1 2" key="1">
    <citation type="submission" date="2020-02" db="EMBL/GenBank/DDBJ databases">
        <title>Whole-genome analyses of novel actinobacteria.</title>
        <authorList>
            <person name="Sahin N."/>
        </authorList>
    </citation>
    <scope>NUCLEOTIDE SEQUENCE [LARGE SCALE GENOMIC DNA]</scope>
    <source>
        <strain evidence="1 2">KC13</strain>
    </source>
</reference>
<sequence length="162" mass="18687">MDATDWDSVHRRTVDSFRTGWDEAGPSAWDDFIGERSEMVQPMLENGVGARFWAGEISRALRVMPDLRADVLDWSGRDDRLFIHLRFQATVGGRDLTWDAVDLLHLRPDGSLVRRESFFDSAPVAGALATRPRTWWAWWWSGLWPLAGRRRLLDRLSPGRRP</sequence>
<dbReference type="Proteomes" id="UP000483261">
    <property type="component" value="Unassembled WGS sequence"/>
</dbReference>
<dbReference type="InterPro" id="IPR032710">
    <property type="entry name" value="NTF2-like_dom_sf"/>
</dbReference>
<gene>
    <name evidence="1" type="ORF">G5C66_24235</name>
</gene>
<protein>
    <submittedName>
        <fullName evidence="1">Ester cyclase</fullName>
    </submittedName>
</protein>
<organism evidence="1 2">
    <name type="scientific">Nocardioides turkmenicus</name>
    <dbReference type="NCBI Taxonomy" id="2711220"/>
    <lineage>
        <taxon>Bacteria</taxon>
        <taxon>Bacillati</taxon>
        <taxon>Actinomycetota</taxon>
        <taxon>Actinomycetes</taxon>
        <taxon>Propionibacteriales</taxon>
        <taxon>Nocardioidaceae</taxon>
        <taxon>Nocardioides</taxon>
    </lineage>
</organism>
<keyword evidence="2" id="KW-1185">Reference proteome</keyword>
<accession>A0A6M1R643</accession>
<dbReference type="SUPFAM" id="SSF54427">
    <property type="entry name" value="NTF2-like"/>
    <property type="match status" value="1"/>
</dbReference>
<dbReference type="Gene3D" id="3.10.450.50">
    <property type="match status" value="1"/>
</dbReference>
<comment type="caution">
    <text evidence="1">The sequence shown here is derived from an EMBL/GenBank/DDBJ whole genome shotgun (WGS) entry which is preliminary data.</text>
</comment>
<dbReference type="EMBL" id="JAALAA010000031">
    <property type="protein sequence ID" value="NGN95834.1"/>
    <property type="molecule type" value="Genomic_DNA"/>
</dbReference>
<dbReference type="AlphaFoldDB" id="A0A6M1R643"/>
<dbReference type="RefSeq" id="WP_165114013.1">
    <property type="nucleotide sequence ID" value="NZ_JAALAA010000031.1"/>
</dbReference>
<name>A0A6M1R643_9ACTN</name>
<proteinExistence type="predicted"/>
<evidence type="ECO:0000313" key="2">
    <source>
        <dbReference type="Proteomes" id="UP000483261"/>
    </source>
</evidence>